<dbReference type="InterPro" id="IPR001123">
    <property type="entry name" value="LeuE-type"/>
</dbReference>
<dbReference type="Pfam" id="PF01810">
    <property type="entry name" value="LysE"/>
    <property type="match status" value="1"/>
</dbReference>
<dbReference type="PANTHER" id="PTHR30086:SF16">
    <property type="entry name" value="AMINO ACID EFFLUX PERMEASE RHTB FAMILY"/>
    <property type="match status" value="1"/>
</dbReference>
<dbReference type="EMBL" id="CP017715">
    <property type="protein sequence ID" value="AOY86917.1"/>
    <property type="molecule type" value="Genomic_DNA"/>
</dbReference>
<accession>A0A1D9GGZ7</accession>
<feature type="transmembrane region" description="Helical" evidence="6">
    <location>
        <begin position="180"/>
        <end position="200"/>
    </location>
</feature>
<feature type="transmembrane region" description="Helical" evidence="6">
    <location>
        <begin position="115"/>
        <end position="136"/>
    </location>
</feature>
<evidence type="ECO:0000256" key="4">
    <source>
        <dbReference type="ARBA" id="ARBA00022989"/>
    </source>
</evidence>
<keyword evidence="3 6" id="KW-0812">Transmembrane</keyword>
<dbReference type="Proteomes" id="UP000177445">
    <property type="component" value="Chromosome"/>
</dbReference>
<evidence type="ECO:0000256" key="6">
    <source>
        <dbReference type="SAM" id="Phobius"/>
    </source>
</evidence>
<dbReference type="PIRSF" id="PIRSF006324">
    <property type="entry name" value="LeuE"/>
    <property type="match status" value="1"/>
</dbReference>
<evidence type="ECO:0000313" key="8">
    <source>
        <dbReference type="Proteomes" id="UP000177445"/>
    </source>
</evidence>
<dbReference type="STRING" id="1874317.BKP64_01275"/>
<proteinExistence type="predicted"/>
<dbReference type="GO" id="GO:0015171">
    <property type="term" value="F:amino acid transmembrane transporter activity"/>
    <property type="evidence" value="ECO:0007669"/>
    <property type="project" value="TreeGrafter"/>
</dbReference>
<feature type="transmembrane region" description="Helical" evidence="6">
    <location>
        <begin position="41"/>
        <end position="63"/>
    </location>
</feature>
<dbReference type="OrthoDB" id="581870at2"/>
<evidence type="ECO:0000256" key="5">
    <source>
        <dbReference type="ARBA" id="ARBA00023136"/>
    </source>
</evidence>
<dbReference type="RefSeq" id="WP_070964931.1">
    <property type="nucleotide sequence ID" value="NZ_CP017715.1"/>
</dbReference>
<gene>
    <name evidence="7" type="ORF">BKP64_01275</name>
</gene>
<keyword evidence="2" id="KW-1003">Cell membrane</keyword>
<keyword evidence="5 6" id="KW-0472">Membrane</keyword>
<feature type="transmembrane region" description="Helical" evidence="6">
    <location>
        <begin position="148"/>
        <end position="168"/>
    </location>
</feature>
<feature type="transmembrane region" description="Helical" evidence="6">
    <location>
        <begin position="70"/>
        <end position="88"/>
    </location>
</feature>
<evidence type="ECO:0000256" key="3">
    <source>
        <dbReference type="ARBA" id="ARBA00022692"/>
    </source>
</evidence>
<evidence type="ECO:0000313" key="7">
    <source>
        <dbReference type="EMBL" id="AOY86917.1"/>
    </source>
</evidence>
<keyword evidence="4 6" id="KW-1133">Transmembrane helix</keyword>
<reference evidence="7 8" key="1">
    <citation type="submission" date="2016-10" db="EMBL/GenBank/DDBJ databases">
        <title>Marinobacter salinus sp. nov., a moderately halophilic bacterium isolated from a tidal flat environment.</title>
        <authorList>
            <person name="Park S.-J."/>
        </authorList>
    </citation>
    <scope>NUCLEOTIDE SEQUENCE [LARGE SCALE GENOMIC DNA]</scope>
    <source>
        <strain evidence="7 8">Hb8</strain>
    </source>
</reference>
<keyword evidence="8" id="KW-1185">Reference proteome</keyword>
<comment type="subcellular location">
    <subcellularLocation>
        <location evidence="1">Cell membrane</location>
        <topology evidence="1">Multi-pass membrane protein</topology>
    </subcellularLocation>
</comment>
<name>A0A1D9GGZ7_9GAMM</name>
<dbReference type="KEGG" id="msq:BKP64_01275"/>
<dbReference type="AlphaFoldDB" id="A0A1D9GGZ7"/>
<protein>
    <submittedName>
        <fullName evidence="7">Lysine transporter LysE</fullName>
    </submittedName>
</protein>
<evidence type="ECO:0000256" key="1">
    <source>
        <dbReference type="ARBA" id="ARBA00004651"/>
    </source>
</evidence>
<dbReference type="PANTHER" id="PTHR30086">
    <property type="entry name" value="ARGININE EXPORTER PROTEIN ARGO"/>
    <property type="match status" value="1"/>
</dbReference>
<dbReference type="GO" id="GO:0005886">
    <property type="term" value="C:plasma membrane"/>
    <property type="evidence" value="ECO:0007669"/>
    <property type="project" value="UniProtKB-SubCell"/>
</dbReference>
<sequence length="206" mass="21927">MTLATWLTVVTICVLGAMSPGPSLAIVLKQTLTGGRRHGMTTAITHGLGVGLYAFLSIMGLAAIITASPVAFSVLQWGGAVYLAWLGFKGLTARQSGDSELPDAPTTASAARDGFLVVFLNPKIAVFFLALFSQVVGTETSMLAKFGYAATAMVIDGAWYLIVAWLFSNPKWLEQLKHKAIWFERIFGAVLVGLAGRLVFGMLNGK</sequence>
<organism evidence="7 8">
    <name type="scientific">Marinobacter salinus</name>
    <dbReference type="NCBI Taxonomy" id="1874317"/>
    <lineage>
        <taxon>Bacteria</taxon>
        <taxon>Pseudomonadati</taxon>
        <taxon>Pseudomonadota</taxon>
        <taxon>Gammaproteobacteria</taxon>
        <taxon>Pseudomonadales</taxon>
        <taxon>Marinobacteraceae</taxon>
        <taxon>Marinobacter</taxon>
    </lineage>
</organism>
<evidence type="ECO:0000256" key="2">
    <source>
        <dbReference type="ARBA" id="ARBA00022475"/>
    </source>
</evidence>